<dbReference type="Gene3D" id="3.40.50.1010">
    <property type="entry name" value="5'-nuclease"/>
    <property type="match status" value="2"/>
</dbReference>
<evidence type="ECO:0000313" key="15">
    <source>
        <dbReference type="EMBL" id="KAJ1648618.1"/>
    </source>
</evidence>
<evidence type="ECO:0000256" key="7">
    <source>
        <dbReference type="ARBA" id="ARBA00022763"/>
    </source>
</evidence>
<keyword evidence="5" id="KW-0479">Metal-binding</keyword>
<feature type="domain" description="XPG N-terminal" evidence="14">
    <location>
        <begin position="1"/>
        <end position="98"/>
    </location>
</feature>
<protein>
    <submittedName>
        <fullName evidence="15">DNA repair protein rad2</fullName>
    </submittedName>
</protein>
<feature type="domain" description="XPG-I" evidence="13">
    <location>
        <begin position="903"/>
        <end position="975"/>
    </location>
</feature>
<gene>
    <name evidence="15" type="primary">RAD2</name>
    <name evidence="15" type="ORF">LPJ64_000072</name>
</gene>
<dbReference type="InterPro" id="IPR006085">
    <property type="entry name" value="XPG_DNA_repair_N"/>
</dbReference>
<evidence type="ECO:0000256" key="5">
    <source>
        <dbReference type="ARBA" id="ARBA00022723"/>
    </source>
</evidence>
<dbReference type="SUPFAM" id="SSF47807">
    <property type="entry name" value="5' to 3' exonuclease, C-terminal subdomain"/>
    <property type="match status" value="1"/>
</dbReference>
<dbReference type="PANTHER" id="PTHR16171:SF7">
    <property type="entry name" value="DNA REPAIR PROTEIN RAD2"/>
    <property type="match status" value="1"/>
</dbReference>
<feature type="compositionally biased region" description="Basic and acidic residues" evidence="12">
    <location>
        <begin position="797"/>
        <end position="810"/>
    </location>
</feature>
<dbReference type="Gene3D" id="1.10.150.20">
    <property type="entry name" value="5' to 3' exonuclease, C-terminal subdomain"/>
    <property type="match status" value="1"/>
</dbReference>
<keyword evidence="9" id="KW-0460">Magnesium</keyword>
<dbReference type="GO" id="GO:0003697">
    <property type="term" value="F:single-stranded DNA binding"/>
    <property type="evidence" value="ECO:0007669"/>
    <property type="project" value="InterPro"/>
</dbReference>
<dbReference type="InterPro" id="IPR001044">
    <property type="entry name" value="XPG/Rad2_eukaryotes"/>
</dbReference>
<evidence type="ECO:0000313" key="16">
    <source>
        <dbReference type="Proteomes" id="UP001145021"/>
    </source>
</evidence>
<dbReference type="SUPFAM" id="SSF88723">
    <property type="entry name" value="PIN domain-like"/>
    <property type="match status" value="1"/>
</dbReference>
<dbReference type="EMBL" id="JANBOH010000002">
    <property type="protein sequence ID" value="KAJ1648618.1"/>
    <property type="molecule type" value="Genomic_DNA"/>
</dbReference>
<evidence type="ECO:0000256" key="8">
    <source>
        <dbReference type="ARBA" id="ARBA00022801"/>
    </source>
</evidence>
<dbReference type="InterPro" id="IPR036279">
    <property type="entry name" value="5-3_exonuclease_C_sf"/>
</dbReference>
<evidence type="ECO:0000256" key="6">
    <source>
        <dbReference type="ARBA" id="ARBA00022759"/>
    </source>
</evidence>
<keyword evidence="7" id="KW-0227">DNA damage</keyword>
<feature type="region of interest" description="Disordered" evidence="12">
    <location>
        <begin position="795"/>
        <end position="821"/>
    </location>
</feature>
<sequence>MGVKGLWTLLEPAARPVRLESLATKRLAIDASIWLYQLLKAMKDDQGNPLEDGHILGFYRRICKLLYYDIRPVFVFDGGAPELKRLTIQERQSTRESRGQDAKRAAQQLLQTQLKLHALNGSPAGGNHTGSALQDERDGMAGLETPSPSKKRKRDEYELAPMQESALATREENLRDLRMAHPEDLRQLVRLVTRYPESMGDLGDIEVDVDSDEFKSLPLEDQHDIIVALKVRSRQTSHDRLQQMLDSSQNALDFSKQQIDLLVKRNNLTQQWLQVTGNAHRMSSTSKEKVSVGRVIGERNREYLLVKNDNSTGGWTLRMGGGSAISEAGDKKNPIVVEDSSSRSSSNGSSSTDSGSDSDSDLFEDVQPQIPASAVHMQLPPRTPLNGNNRMDAQLANNGDASFLPGDRFRPLQSSIGYLHPHDFSEQPEHTSSMQEHFRPEGAQRITVVDSRSNNMVYTIPDNGNSDDMRSDVYEVGSDPDEDASDFDYDYEGDEGYGNNMFDEGDESDASADAEMALLQEQRLHEMQQRREQEEKAILDMPASRFLETWMQLVTPVVLSYDASVAETMHRWLLEEPIPLLHAISWSINRRLEKQPDLDQETVNATNDKRIAAIWPKISYLALMSNYLGFVLRWRQMRESSSDHNADEKTNVRKESEAVSSTSYGDNMQVDSMDLKPQALSNKSADNKDSIDEPLSANNNADGPSQMIELASQTSGILHDTIFQKSRFLAEKEDADVLSTLKTMDNLAHKSKGSRNLDSDSEEDFSGNDDDDDDDFIEAGPVQHSAMDAFSSAANDANEHVDQTQSRAEDGDNLDDNDNVGMDLSMAEQEELLRSEQDEYALFVNKLRGVESDPSMSKTKSFEAMRSELQKELFSLRTRVRDSARDASGIGADMVEDIRMLLSLFGIPYITAPMEAEAQCATLIAAGLVDGMVTDDSDAFLFAAAENTTVYRHFFQKDKFVEMYSSRNIYRDSNLTQRDFIFLAYLLGSDYTVGIKGIGPVLGMEALAEFGPDSDQSKVFDSDEESIVDALETFGKWCRSVIDVLPGMEIPKELVGTAQRRRLAQVVRKTTIPEKFPDPRVVRAYLHPQVDDSDAKFTWGFPKLDLLRQFLDEKLGWSVEKTNETLVPLVRKMTEDKTSTASSARQLTLDAYAVTNTNANTKHSKRIGKAISSHKRQATTTTLQNK</sequence>
<dbReference type="PANTHER" id="PTHR16171">
    <property type="entry name" value="DNA REPAIR PROTEIN COMPLEMENTING XP-G CELLS-RELATED"/>
    <property type="match status" value="1"/>
</dbReference>
<dbReference type="Pfam" id="PF00752">
    <property type="entry name" value="XPG_N"/>
    <property type="match status" value="1"/>
</dbReference>
<dbReference type="PRINTS" id="PR00066">
    <property type="entry name" value="XRODRMPGMNTG"/>
</dbReference>
<evidence type="ECO:0000256" key="11">
    <source>
        <dbReference type="ARBA" id="ARBA00023242"/>
    </source>
</evidence>
<keyword evidence="10" id="KW-0234">DNA repair</keyword>
<feature type="region of interest" description="Disordered" evidence="12">
    <location>
        <begin position="119"/>
        <end position="164"/>
    </location>
</feature>
<feature type="compositionally biased region" description="Basic and acidic residues" evidence="12">
    <location>
        <begin position="641"/>
        <end position="657"/>
    </location>
</feature>
<evidence type="ECO:0000256" key="10">
    <source>
        <dbReference type="ARBA" id="ARBA00023204"/>
    </source>
</evidence>
<evidence type="ECO:0000256" key="4">
    <source>
        <dbReference type="ARBA" id="ARBA00022722"/>
    </source>
</evidence>
<keyword evidence="6" id="KW-0255">Endonuclease</keyword>
<comment type="caution">
    <text evidence="15">The sequence shown here is derived from an EMBL/GenBank/DDBJ whole genome shotgun (WGS) entry which is preliminary data.</text>
</comment>
<reference evidence="15" key="1">
    <citation type="submission" date="2022-07" db="EMBL/GenBank/DDBJ databases">
        <title>Phylogenomic reconstructions and comparative analyses of Kickxellomycotina fungi.</title>
        <authorList>
            <person name="Reynolds N.K."/>
            <person name="Stajich J.E."/>
            <person name="Barry K."/>
            <person name="Grigoriev I.V."/>
            <person name="Crous P."/>
            <person name="Smith M.E."/>
        </authorList>
    </citation>
    <scope>NUCLEOTIDE SEQUENCE</scope>
    <source>
        <strain evidence="15">NBRC 105413</strain>
    </source>
</reference>
<dbReference type="SMART" id="SM00484">
    <property type="entry name" value="XPGI"/>
    <property type="match status" value="1"/>
</dbReference>
<feature type="region of interest" description="Disordered" evidence="12">
    <location>
        <begin position="323"/>
        <end position="404"/>
    </location>
</feature>
<evidence type="ECO:0000256" key="2">
    <source>
        <dbReference type="ARBA" id="ARBA00004123"/>
    </source>
</evidence>
<dbReference type="GO" id="GO:0006289">
    <property type="term" value="P:nucleotide-excision repair"/>
    <property type="evidence" value="ECO:0007669"/>
    <property type="project" value="InterPro"/>
</dbReference>
<dbReference type="PRINTS" id="PR00853">
    <property type="entry name" value="XPGRADSUPER"/>
</dbReference>
<dbReference type="CDD" id="cd09868">
    <property type="entry name" value="PIN_XPG_RAD2"/>
    <property type="match status" value="2"/>
</dbReference>
<keyword evidence="11" id="KW-0539">Nucleus</keyword>
<dbReference type="GO" id="GO:0046872">
    <property type="term" value="F:metal ion binding"/>
    <property type="evidence" value="ECO:0007669"/>
    <property type="project" value="UniProtKB-KW"/>
</dbReference>
<proteinExistence type="inferred from homology"/>
<evidence type="ECO:0000256" key="9">
    <source>
        <dbReference type="ARBA" id="ARBA00022842"/>
    </source>
</evidence>
<dbReference type="Proteomes" id="UP001145021">
    <property type="component" value="Unassembled WGS sequence"/>
</dbReference>
<evidence type="ECO:0000256" key="3">
    <source>
        <dbReference type="ARBA" id="ARBA00005283"/>
    </source>
</evidence>
<dbReference type="SMART" id="SM00485">
    <property type="entry name" value="XPGN"/>
    <property type="match status" value="1"/>
</dbReference>
<comment type="similarity">
    <text evidence="3">Belongs to the XPG/RAD2 endonuclease family. XPG subfamily.</text>
</comment>
<dbReference type="InterPro" id="IPR019974">
    <property type="entry name" value="XPG_CS"/>
</dbReference>
<dbReference type="AlphaFoldDB" id="A0A9W7XRI6"/>
<feature type="region of interest" description="Disordered" evidence="12">
    <location>
        <begin position="749"/>
        <end position="778"/>
    </location>
</feature>
<feature type="compositionally biased region" description="Low complexity" evidence="12">
    <location>
        <begin position="342"/>
        <end position="355"/>
    </location>
</feature>
<organism evidence="15 16">
    <name type="scientific">Coemansia asiatica</name>
    <dbReference type="NCBI Taxonomy" id="1052880"/>
    <lineage>
        <taxon>Eukaryota</taxon>
        <taxon>Fungi</taxon>
        <taxon>Fungi incertae sedis</taxon>
        <taxon>Zoopagomycota</taxon>
        <taxon>Kickxellomycotina</taxon>
        <taxon>Kickxellomycetes</taxon>
        <taxon>Kickxellales</taxon>
        <taxon>Kickxellaceae</taxon>
        <taxon>Coemansia</taxon>
    </lineage>
</organism>
<dbReference type="InterPro" id="IPR008918">
    <property type="entry name" value="HhH2"/>
</dbReference>
<dbReference type="Pfam" id="PF00867">
    <property type="entry name" value="XPG_I"/>
    <property type="match status" value="1"/>
</dbReference>
<keyword evidence="16" id="KW-1185">Reference proteome</keyword>
<evidence type="ECO:0000259" key="14">
    <source>
        <dbReference type="SMART" id="SM00485"/>
    </source>
</evidence>
<dbReference type="SMART" id="SM00279">
    <property type="entry name" value="HhH2"/>
    <property type="match status" value="1"/>
</dbReference>
<name>A0A9W7XRI6_9FUNG</name>
<evidence type="ECO:0000259" key="13">
    <source>
        <dbReference type="SMART" id="SM00484"/>
    </source>
</evidence>
<feature type="compositionally biased region" description="Polar residues" evidence="12">
    <location>
        <begin position="658"/>
        <end position="670"/>
    </location>
</feature>
<dbReference type="GO" id="GO:0004520">
    <property type="term" value="F:DNA endonuclease activity"/>
    <property type="evidence" value="ECO:0007669"/>
    <property type="project" value="TreeGrafter"/>
</dbReference>
<dbReference type="PROSITE" id="PS00841">
    <property type="entry name" value="XPG_1"/>
    <property type="match status" value="1"/>
</dbReference>
<comment type="subcellular location">
    <subcellularLocation>
        <location evidence="2">Nucleus</location>
    </subcellularLocation>
</comment>
<dbReference type="GO" id="GO:0005634">
    <property type="term" value="C:nucleus"/>
    <property type="evidence" value="ECO:0007669"/>
    <property type="project" value="UniProtKB-SubCell"/>
</dbReference>
<accession>A0A9W7XRI6</accession>
<dbReference type="InterPro" id="IPR006086">
    <property type="entry name" value="XPG-I_dom"/>
</dbReference>
<dbReference type="GO" id="GO:0016788">
    <property type="term" value="F:hydrolase activity, acting on ester bonds"/>
    <property type="evidence" value="ECO:0007669"/>
    <property type="project" value="InterPro"/>
</dbReference>
<feature type="region of interest" description="Disordered" evidence="12">
    <location>
        <begin position="641"/>
        <end position="705"/>
    </location>
</feature>
<feature type="compositionally biased region" description="Acidic residues" evidence="12">
    <location>
        <begin position="759"/>
        <end position="777"/>
    </location>
</feature>
<evidence type="ECO:0000256" key="1">
    <source>
        <dbReference type="ARBA" id="ARBA00001946"/>
    </source>
</evidence>
<keyword evidence="8" id="KW-0378">Hydrolase</keyword>
<dbReference type="InterPro" id="IPR006084">
    <property type="entry name" value="XPG/Rad2"/>
</dbReference>
<feature type="compositionally biased region" description="Polar residues" evidence="12">
    <location>
        <begin position="385"/>
        <end position="400"/>
    </location>
</feature>
<evidence type="ECO:0000256" key="12">
    <source>
        <dbReference type="SAM" id="MobiDB-lite"/>
    </source>
</evidence>
<dbReference type="PROSITE" id="PS00842">
    <property type="entry name" value="XPG_2"/>
    <property type="match status" value="1"/>
</dbReference>
<dbReference type="InterPro" id="IPR029060">
    <property type="entry name" value="PIN-like_dom_sf"/>
</dbReference>
<keyword evidence="4" id="KW-0540">Nuclease</keyword>
<comment type="cofactor">
    <cofactor evidence="1">
        <name>Mg(2+)</name>
        <dbReference type="ChEBI" id="CHEBI:18420"/>
    </cofactor>
</comment>